<keyword evidence="3" id="KW-0245">EGF-like domain</keyword>
<gene>
    <name evidence="7" type="ORF">SNE40_023024</name>
</gene>
<comment type="caution">
    <text evidence="3">Lacks conserved residue(s) required for the propagation of feature annotation.</text>
</comment>
<sequence length="788" mass="86932">MVEECTYDTRAGCSTLRWVRVPNYDPEYFCLPGWQESRPKNCGKAICNPPCQFSGTCTSPNKCTCTGGNTGPSCEGRLCSHSKPCYPGTCSKDQSGSGSTCTCSFGFEGSTAGSECLTLDEFPEICQCRFRISKFSEGMEMYNIILDSAFDTTEIWTNRKDFNRIDYTGIAVLNPLDLPPVPSDYISDVKLGIVGGSFNTVHIKSGNINVQYPDQAVCDDTGVNKDNPKIGIFNCTIKNQPNSLQVQSGDSLKTTFTVKAGGYRQLINIDTKQNEAKQYYTETNMSKTLTYKFDFVKPTHCYPNCPNDETPLEIVAASRQTPLNITWKGWEDQPSGVFRYSWEIFRLEANDNGELHEPHPLSPIVISHVDHADHTDYPTYSLTAPGLYSIILEVSDVANNSVYVRRFSLYDPHSTIQLSDDKDSHLRVTSATPESNFTWHGNLDGIIPVKWTNYFFNEVIEQGHLLNKILDYPPQFVDEGPSEVKRIADEYKNTAGRTHQAVSNSRGIIKFQIGHHHDSNGGKNKPAAPTVWTDLADPISTQHTLNVPVSNGDTVVVYVKAIDPTGRERVESTQVNFDSTPPVVTQLDFELTPNKNAPEMTSSLSCAATDPDSGVLLISWRAVRLDTNTKYATGQIMWPTKMEECSNASQCICNDKFDECFNRGAQLSFDNCQMAIAGLSNSVTVELRFSVMNQAMIGSSESVFKINDIREVSNVCAGPAAAGLSGGAIAGIIIGVILIIAIAVLIFLFLTNRQPFTKSRKERGSVYIRNMTGKSTATNQSNTTPSYS</sequence>
<evidence type="ECO:0000256" key="5">
    <source>
        <dbReference type="SAM" id="Phobius"/>
    </source>
</evidence>
<feature type="region of interest" description="Disordered" evidence="4">
    <location>
        <begin position="769"/>
        <end position="788"/>
    </location>
</feature>
<keyword evidence="5" id="KW-1133">Transmembrane helix</keyword>
<evidence type="ECO:0000256" key="3">
    <source>
        <dbReference type="PROSITE-ProRule" id="PRU00076"/>
    </source>
</evidence>
<dbReference type="GO" id="GO:0005102">
    <property type="term" value="F:signaling receptor binding"/>
    <property type="evidence" value="ECO:0007669"/>
    <property type="project" value="TreeGrafter"/>
</dbReference>
<feature type="disulfide bond" evidence="3">
    <location>
        <begin position="65"/>
        <end position="74"/>
    </location>
</feature>
<dbReference type="InterPro" id="IPR050969">
    <property type="entry name" value="Dev_Signal_Modulators"/>
</dbReference>
<dbReference type="PANTHER" id="PTHR14949">
    <property type="entry name" value="EGF-LIKE-DOMAIN, MULTIPLE 7, 8"/>
    <property type="match status" value="1"/>
</dbReference>
<dbReference type="EMBL" id="JAZGQO010000021">
    <property type="protein sequence ID" value="KAK6166293.1"/>
    <property type="molecule type" value="Genomic_DNA"/>
</dbReference>
<feature type="transmembrane region" description="Helical" evidence="5">
    <location>
        <begin position="728"/>
        <end position="751"/>
    </location>
</feature>
<feature type="disulfide bond" evidence="3">
    <location>
        <begin position="47"/>
        <end position="57"/>
    </location>
</feature>
<dbReference type="InterPro" id="IPR000742">
    <property type="entry name" value="EGF"/>
</dbReference>
<accession>A0AAN8J019</accession>
<keyword evidence="5" id="KW-0812">Transmembrane</keyword>
<protein>
    <recommendedName>
        <fullName evidence="6">EGF-like domain-containing protein</fullName>
    </recommendedName>
</protein>
<dbReference type="Proteomes" id="UP001347796">
    <property type="component" value="Unassembled WGS sequence"/>
</dbReference>
<evidence type="ECO:0000259" key="6">
    <source>
        <dbReference type="PROSITE" id="PS50026"/>
    </source>
</evidence>
<dbReference type="PANTHER" id="PTHR14949:SF56">
    <property type="entry name" value="EGF-LIKE-DOMAIN, MULTIPLE 7"/>
    <property type="match status" value="1"/>
</dbReference>
<dbReference type="Gene3D" id="2.10.25.10">
    <property type="entry name" value="Laminin"/>
    <property type="match status" value="1"/>
</dbReference>
<keyword evidence="8" id="KW-1185">Reference proteome</keyword>
<evidence type="ECO:0000256" key="1">
    <source>
        <dbReference type="ARBA" id="ARBA00022729"/>
    </source>
</evidence>
<dbReference type="PROSITE" id="PS00022">
    <property type="entry name" value="EGF_1"/>
    <property type="match status" value="1"/>
</dbReference>
<evidence type="ECO:0000256" key="2">
    <source>
        <dbReference type="ARBA" id="ARBA00023157"/>
    </source>
</evidence>
<evidence type="ECO:0000256" key="4">
    <source>
        <dbReference type="SAM" id="MobiDB-lite"/>
    </source>
</evidence>
<comment type="caution">
    <text evidence="7">The sequence shown here is derived from an EMBL/GenBank/DDBJ whole genome shotgun (WGS) entry which is preliminary data.</text>
</comment>
<dbReference type="PROSITE" id="PS50026">
    <property type="entry name" value="EGF_3"/>
    <property type="match status" value="1"/>
</dbReference>
<organism evidence="7 8">
    <name type="scientific">Patella caerulea</name>
    <name type="common">Rayed Mediterranean limpet</name>
    <dbReference type="NCBI Taxonomy" id="87958"/>
    <lineage>
        <taxon>Eukaryota</taxon>
        <taxon>Metazoa</taxon>
        <taxon>Spiralia</taxon>
        <taxon>Lophotrochozoa</taxon>
        <taxon>Mollusca</taxon>
        <taxon>Gastropoda</taxon>
        <taxon>Patellogastropoda</taxon>
        <taxon>Patelloidea</taxon>
        <taxon>Patellidae</taxon>
        <taxon>Patella</taxon>
    </lineage>
</organism>
<keyword evidence="2 3" id="KW-1015">Disulfide bond</keyword>
<reference evidence="7 8" key="1">
    <citation type="submission" date="2024-01" db="EMBL/GenBank/DDBJ databases">
        <title>The genome of the rayed Mediterranean limpet Patella caerulea (Linnaeus, 1758).</title>
        <authorList>
            <person name="Anh-Thu Weber A."/>
            <person name="Halstead-Nussloch G."/>
        </authorList>
    </citation>
    <scope>NUCLEOTIDE SEQUENCE [LARGE SCALE GENOMIC DNA]</scope>
    <source>
        <strain evidence="7">AATW-2023a</strain>
        <tissue evidence="7">Whole specimen</tissue>
    </source>
</reference>
<name>A0AAN8J019_PATCE</name>
<evidence type="ECO:0000313" key="8">
    <source>
        <dbReference type="Proteomes" id="UP001347796"/>
    </source>
</evidence>
<dbReference type="AlphaFoldDB" id="A0AAN8J019"/>
<dbReference type="GO" id="GO:0009986">
    <property type="term" value="C:cell surface"/>
    <property type="evidence" value="ECO:0007669"/>
    <property type="project" value="TreeGrafter"/>
</dbReference>
<feature type="compositionally biased region" description="Polar residues" evidence="4">
    <location>
        <begin position="772"/>
        <end position="788"/>
    </location>
</feature>
<proteinExistence type="predicted"/>
<evidence type="ECO:0000313" key="7">
    <source>
        <dbReference type="EMBL" id="KAK6166293.1"/>
    </source>
</evidence>
<keyword evidence="1" id="KW-0732">Signal</keyword>
<feature type="domain" description="EGF-like" evidence="6">
    <location>
        <begin position="43"/>
        <end position="75"/>
    </location>
</feature>
<keyword evidence="5" id="KW-0472">Membrane</keyword>
<dbReference type="GO" id="GO:0005576">
    <property type="term" value="C:extracellular region"/>
    <property type="evidence" value="ECO:0007669"/>
    <property type="project" value="TreeGrafter"/>
</dbReference>